<reference evidence="2 3" key="1">
    <citation type="submission" date="2024-01" db="EMBL/GenBank/DDBJ databases">
        <title>A draft genome for a cacao thread blight-causing isolate of Paramarasmius palmivorus.</title>
        <authorList>
            <person name="Baruah I.K."/>
            <person name="Bukari Y."/>
            <person name="Amoako-Attah I."/>
            <person name="Meinhardt L.W."/>
            <person name="Bailey B.A."/>
            <person name="Cohen S.P."/>
        </authorList>
    </citation>
    <scope>NUCLEOTIDE SEQUENCE [LARGE SCALE GENOMIC DNA]</scope>
    <source>
        <strain evidence="2 3">GH-12</strain>
    </source>
</reference>
<protein>
    <recommendedName>
        <fullName evidence="1">HMG domain-containing protein</fullName>
    </recommendedName>
</protein>
<dbReference type="AlphaFoldDB" id="A0AAW0DN81"/>
<evidence type="ECO:0000313" key="2">
    <source>
        <dbReference type="EMBL" id="KAK7053239.1"/>
    </source>
</evidence>
<feature type="domain" description="HMG" evidence="1">
    <location>
        <begin position="33"/>
        <end position="153"/>
    </location>
</feature>
<evidence type="ECO:0000313" key="3">
    <source>
        <dbReference type="Proteomes" id="UP001383192"/>
    </source>
</evidence>
<comment type="caution">
    <text evidence="2">The sequence shown here is derived from an EMBL/GenBank/DDBJ whole genome shotgun (WGS) entry which is preliminary data.</text>
</comment>
<organism evidence="2 3">
    <name type="scientific">Paramarasmius palmivorus</name>
    <dbReference type="NCBI Taxonomy" id="297713"/>
    <lineage>
        <taxon>Eukaryota</taxon>
        <taxon>Fungi</taxon>
        <taxon>Dikarya</taxon>
        <taxon>Basidiomycota</taxon>
        <taxon>Agaricomycotina</taxon>
        <taxon>Agaricomycetes</taxon>
        <taxon>Agaricomycetidae</taxon>
        <taxon>Agaricales</taxon>
        <taxon>Marasmiineae</taxon>
        <taxon>Marasmiaceae</taxon>
        <taxon>Paramarasmius</taxon>
    </lineage>
</organism>
<proteinExistence type="predicted"/>
<sequence>MPPPWAILSTDIAHYTRVPVEMNYPVVITIAGRICGSLCQHEAVYDPTRAVTVKECTIYTLTGTRSTTIELQQCANCPSRRHCYIGPDTRDLGLFNFNNSVLFTHELLDEYTSRYTSSVTPFSAFIQAMGRVYECRGNRFVKEDLFRSVWFAYASVQDLRGDMFCNRCGSAPENVIWDGMTLSFSKKHLNNSMKPPTVETEDSTIRLRKYRKEIAWMPMKSKELASFRRRMLAWLRKGKKAQARQDEDESEEEHPIGPTGNYYGELLAIAATFTKVAPSLGTMFLRVFGTELSTTGTVDKSLRKWYSMFFEQLVAEEPAVQMVNEAALDSLYAFIQDPSRRTASALMDIPALMRIVEKELRSGERFPSDLLDVCQWMHSRLNVVLSELKSGDLPMLPLLQRHQRDVDEWKMAPAMACNRYGPGLHIRHSKETVHQTRETSVAINVPNIIQRMGSGG</sequence>
<gene>
    <name evidence="2" type="ORF">VNI00_003864</name>
</gene>
<dbReference type="EMBL" id="JAYKXP010000010">
    <property type="protein sequence ID" value="KAK7053239.1"/>
    <property type="molecule type" value="Genomic_DNA"/>
</dbReference>
<evidence type="ECO:0000259" key="1">
    <source>
        <dbReference type="Pfam" id="PF18717"/>
    </source>
</evidence>
<dbReference type="Pfam" id="PF18717">
    <property type="entry name" value="CxC4"/>
    <property type="match status" value="1"/>
</dbReference>
<dbReference type="InterPro" id="IPR040648">
    <property type="entry name" value="HMGXB3_CxC4"/>
</dbReference>
<dbReference type="Proteomes" id="UP001383192">
    <property type="component" value="Unassembled WGS sequence"/>
</dbReference>
<keyword evidence="3" id="KW-1185">Reference proteome</keyword>
<accession>A0AAW0DN81</accession>
<name>A0AAW0DN81_9AGAR</name>